<dbReference type="AlphaFoldDB" id="A0A9Q0N8Z6"/>
<protein>
    <submittedName>
        <fullName evidence="1">Uncharacterized protein</fullName>
    </submittedName>
</protein>
<name>A0A9Q0N8Z6_9DIPT</name>
<evidence type="ECO:0000313" key="2">
    <source>
        <dbReference type="Proteomes" id="UP001151699"/>
    </source>
</evidence>
<sequence>MHGIHVAWDAMVLLEGYVTMHHLLAMAHRIKSSKERDWFQQILNLSFPFVTEQKSLSVEVAMPLNVLQSKRKVPPTKQ</sequence>
<dbReference type="Proteomes" id="UP001151699">
    <property type="component" value="Chromosome A"/>
</dbReference>
<keyword evidence="2" id="KW-1185">Reference proteome</keyword>
<evidence type="ECO:0000313" key="1">
    <source>
        <dbReference type="EMBL" id="KAJ6645918.1"/>
    </source>
</evidence>
<gene>
    <name evidence="1" type="ORF">Bhyg_01127</name>
</gene>
<proteinExistence type="predicted"/>
<reference evidence="1" key="1">
    <citation type="submission" date="2022-07" db="EMBL/GenBank/DDBJ databases">
        <authorList>
            <person name="Trinca V."/>
            <person name="Uliana J.V.C."/>
            <person name="Torres T.T."/>
            <person name="Ward R.J."/>
            <person name="Monesi N."/>
        </authorList>
    </citation>
    <scope>NUCLEOTIDE SEQUENCE</scope>
    <source>
        <strain evidence="1">HSMRA1968</strain>
        <tissue evidence="1">Whole embryos</tissue>
    </source>
</reference>
<comment type="caution">
    <text evidence="1">The sequence shown here is derived from an EMBL/GenBank/DDBJ whole genome shotgun (WGS) entry which is preliminary data.</text>
</comment>
<accession>A0A9Q0N8Z6</accession>
<dbReference type="EMBL" id="WJQU01000001">
    <property type="protein sequence ID" value="KAJ6645918.1"/>
    <property type="molecule type" value="Genomic_DNA"/>
</dbReference>
<organism evidence="1 2">
    <name type="scientific">Pseudolycoriella hygida</name>
    <dbReference type="NCBI Taxonomy" id="35572"/>
    <lineage>
        <taxon>Eukaryota</taxon>
        <taxon>Metazoa</taxon>
        <taxon>Ecdysozoa</taxon>
        <taxon>Arthropoda</taxon>
        <taxon>Hexapoda</taxon>
        <taxon>Insecta</taxon>
        <taxon>Pterygota</taxon>
        <taxon>Neoptera</taxon>
        <taxon>Endopterygota</taxon>
        <taxon>Diptera</taxon>
        <taxon>Nematocera</taxon>
        <taxon>Sciaroidea</taxon>
        <taxon>Sciaridae</taxon>
        <taxon>Pseudolycoriella</taxon>
    </lineage>
</organism>